<dbReference type="Gene3D" id="3.40.366.10">
    <property type="entry name" value="Malonyl-Coenzyme A Acyl Carrier Protein, domain 2"/>
    <property type="match status" value="1"/>
</dbReference>
<evidence type="ECO:0000256" key="4">
    <source>
        <dbReference type="ARBA" id="ARBA00022857"/>
    </source>
</evidence>
<accession>A0A7K3NJX5</accession>
<evidence type="ECO:0000256" key="1">
    <source>
        <dbReference type="ARBA" id="ARBA00022450"/>
    </source>
</evidence>
<dbReference type="SUPFAM" id="SSF50129">
    <property type="entry name" value="GroES-like"/>
    <property type="match status" value="1"/>
</dbReference>
<sequence length="2113" mass="226619">PPGRDAAPGPLLLSAHSQGSLRRLAGMYAARLEEAAPDEQCAIVAQAALCRDHLNHRMVIEDAAVSGVIGALRLVAASEEAPVKDRRVVKGDILGGVIRTAFVYSGNGGNWAGMGKALFSADRHAARALDEVDAAMAPLLGWSPKELFLSKDAGWDAARIDVVQPLLFAIQVGLTQSLRARGVAPDMVFGHSIGEVAAAWACGALTMEQASRVVVERSRLQRESHGLGDMAVAQLGEKDAQALPEVVAGELEIAAVNSARYVTLTGSATALDSVRAALKKRRAVFRGLKLGHPFHSQAMEAIKDRLLAGLSGVQPEAGDVAFYSTVHGRECPGGNLGADYWWTNLRRPVRFRDAALAALDAGARIFIEIGPDALLQPFLKNCFLERSATTVYLPSIKRDTHDGQVVHTLWKQVHVHGGRVHLPAIFPYRPSFVDLPAYPFDREPCMAEATPECLDLFGAKPAAHPLLGRRVRRGLPVWENTLDTHLVPFLADHVVGSEVVLPGAAYLEMALAAALEAYGPGAVEMENVELRHPMTFIQGKGRVVRFSLSAEGGDFIIESRELLQPAGMVQHASGRIVPRLHKAFAPATLPPARGAEEDVAGLYAKAVDSGLHFGPAFRPMRQVWRDGDMAMARLALEPKAIFPGAILHPSLIDGAFQMLLSLVSWQDGSLETFIYLPIRVGRMQMLTPGVATHAVAEMAHQSKRALAASFQLFDAQGRELARLNDCRFARVRTRDSLQSQQHVYATAVVPSRHPLDVSASAVPAQAEVDALAAPGIDALARSEGSLRRRQEALPFFTALVLSQTMEALRSLAGRRREFTVAELARLGGVPEGMEPYLAYALHFLVQMDMATARGEHFRLAAEDLPPAAELWRTALAEFPEHVDELALLGQIGKDLGDILRGRLLAAPLLTLRPGSAMENLFSACPRHQDGHAAAAILLDAILSATPRGNGLRILEAEAGPGGLAQTLIPRLAPGVAEYVLADRDEHFVEQLSARFLASPNVQACVFAPDDPEASLPEAMAGGGFDLIFFGHALYRLTDVPQALIRLYDLLRPGGMIVVVDTPPHPVADLLFGLAPDWWREESRNGRPVSHLMDSAEWAHCLAAAGFLPPHRYLGGDDSDVLLLAARKAPTQAAQHIRPARKRWIFFEDTASAPEARIVSEALGAALRATGSEPVRVTSGPAFQGTPQDGFTLDPESREHWKKLFQAMGETGASLEIVHLAGFDIRQEPDPETLDDIQNRRVASAVALARGWRKAKIPAGLCLVTGGALPLPGQTSRPVPSQGALAGLGRVLINEMPGLSPRLVDLHADPDGGLPLDAAVREILCPVRDLVAPGQDDKEVAVNSQGRFCLRLAPLETAAMAVPAATQPPQAVTLEMTEQGRLDAATWRPAVPPRPGKGQVLIANRAAGVNYRDIMFTLGRIPEEALENGASGPTLGLECSGTVLAVGQDVTGMAPGDAVCCLSGRAYDSHVLAEATAVFPLPRGMTHTAAATIPVAHFTAWYALTHLARLAPGERVLIHGAAGGVGLAAIQIAILTGAEIFATAGSPQKRALLSGLGVPHVLDSRSLDFEERVRELTDGQGVDVVLNSISGEALQKSLGLLRPLGRFLELGKVDFYTNTPLRMRLLRNNISFFGIDVDQVMQVNPLLCRRLFLEMLEHFEKKGLWPLPHSVTPRAAIAEAFRRMQQSRHMGKLVVAIDELAAGVRPLPPAELGPLEANACYLVTGGLGGLGLAVCDRLAALGGKHLVVVGRSGAVADAQKAAVSRLEAAGVRMTVVKADVADADSLADALKAALSGLPPLRGVVHCAGVLRDATIANLTSADIRAVLRAKALGGYNLHRLTRDIPLDFFIMFSSATTVLGNPGQGNYVAANTMLENLAAYRRSLGLPAVTFGWGPISDVGMLTSRPEVLQSLKTLTGAQELRAETAMDHMAKYARHDQSSLHVFRVSFKKLSRLPYVASPMYRYVISEGSSEQAALEQVDIREVLRGLSPKDAVVHLATLLSQHFARILRVPVSKIRHDKPMGELGMDSLMYVELGLATEEAFGVDISSLSLDKTASILTLAEMIHRQFEQPAGSKEAQAEAVSRLLRDVHGVSISAGDARRLLEGEASHSRPN</sequence>
<evidence type="ECO:0000313" key="10">
    <source>
        <dbReference type="EMBL" id="NDY56492.1"/>
    </source>
</evidence>
<dbReference type="Pfam" id="PF08659">
    <property type="entry name" value="KR"/>
    <property type="match status" value="1"/>
</dbReference>
<dbReference type="InterPro" id="IPR013149">
    <property type="entry name" value="ADH-like_C"/>
</dbReference>
<dbReference type="Proteomes" id="UP000469724">
    <property type="component" value="Unassembled WGS sequence"/>
</dbReference>
<dbReference type="InterPro" id="IPR016036">
    <property type="entry name" value="Malonyl_transacylase_ACP-bd"/>
</dbReference>
<evidence type="ECO:0000259" key="8">
    <source>
        <dbReference type="PROSITE" id="PS50075"/>
    </source>
</evidence>
<dbReference type="PANTHER" id="PTHR43775:SF37">
    <property type="entry name" value="SI:DKEY-61P9.11"/>
    <property type="match status" value="1"/>
</dbReference>
<dbReference type="CDD" id="cd05195">
    <property type="entry name" value="enoyl_red"/>
    <property type="match status" value="1"/>
</dbReference>
<keyword evidence="1" id="KW-0596">Phosphopantetheine</keyword>
<dbReference type="CDD" id="cd02440">
    <property type="entry name" value="AdoMet_MTases"/>
    <property type="match status" value="1"/>
</dbReference>
<dbReference type="GO" id="GO:0006633">
    <property type="term" value="P:fatty acid biosynthetic process"/>
    <property type="evidence" value="ECO:0007669"/>
    <property type="project" value="TreeGrafter"/>
</dbReference>
<dbReference type="Pfam" id="PF08242">
    <property type="entry name" value="Methyltransf_12"/>
    <property type="match status" value="1"/>
</dbReference>
<dbReference type="InterPro" id="IPR001227">
    <property type="entry name" value="Ac_transferase_dom_sf"/>
</dbReference>
<dbReference type="RefSeq" id="WP_163301542.1">
    <property type="nucleotide sequence ID" value="NZ_JAAGRQ010000020.1"/>
</dbReference>
<evidence type="ECO:0000256" key="6">
    <source>
        <dbReference type="ARBA" id="ARBA00023315"/>
    </source>
</evidence>
<comment type="caution">
    <text evidence="10">The sequence shown here is derived from an EMBL/GenBank/DDBJ whole genome shotgun (WGS) entry which is preliminary data.</text>
</comment>
<dbReference type="InterPro" id="IPR020807">
    <property type="entry name" value="PKS_DH"/>
</dbReference>
<dbReference type="InterPro" id="IPR049900">
    <property type="entry name" value="PKS_mFAS_DH"/>
</dbReference>
<dbReference type="InterPro" id="IPR009081">
    <property type="entry name" value="PP-bd_ACP"/>
</dbReference>
<name>A0A7K3NJX5_9BACT</name>
<dbReference type="Gene3D" id="3.10.129.110">
    <property type="entry name" value="Polyketide synthase dehydratase"/>
    <property type="match status" value="1"/>
</dbReference>
<feature type="active site" description="Proton donor; for dehydratase activity" evidence="7">
    <location>
        <position position="653"/>
    </location>
</feature>
<keyword evidence="11" id="KW-1185">Reference proteome</keyword>
<gene>
    <name evidence="10" type="ORF">G3N56_07010</name>
</gene>
<dbReference type="SMART" id="SM00822">
    <property type="entry name" value="PKS_KR"/>
    <property type="match status" value="1"/>
</dbReference>
<dbReference type="EMBL" id="JAAGRQ010000020">
    <property type="protein sequence ID" value="NDY56492.1"/>
    <property type="molecule type" value="Genomic_DNA"/>
</dbReference>
<keyword evidence="3" id="KW-0808">Transferase</keyword>
<keyword evidence="2" id="KW-0597">Phosphoprotein</keyword>
<reference evidence="10 11" key="1">
    <citation type="submission" date="2020-02" db="EMBL/GenBank/DDBJ databases">
        <title>Comparative genomics of sulfur disproportionating microorganisms.</title>
        <authorList>
            <person name="Ward L.M."/>
            <person name="Bertran E."/>
            <person name="Johnston D.T."/>
        </authorList>
    </citation>
    <scope>NUCLEOTIDE SEQUENCE [LARGE SCALE GENOMIC DNA]</scope>
    <source>
        <strain evidence="10 11">DSM 3696</strain>
    </source>
</reference>
<dbReference type="InterPro" id="IPR011032">
    <property type="entry name" value="GroES-like_sf"/>
</dbReference>
<dbReference type="InterPro" id="IPR029063">
    <property type="entry name" value="SAM-dependent_MTases_sf"/>
</dbReference>
<dbReference type="InterPro" id="IPR057326">
    <property type="entry name" value="KR_dom"/>
</dbReference>
<dbReference type="Gene3D" id="3.30.70.3290">
    <property type="match status" value="1"/>
</dbReference>
<dbReference type="SUPFAM" id="SSF55048">
    <property type="entry name" value="Probable ACP-binding domain of malonyl-CoA ACP transacylase"/>
    <property type="match status" value="1"/>
</dbReference>
<feature type="domain" description="PKS/mFAS DH" evidence="9">
    <location>
        <begin position="464"/>
        <end position="737"/>
    </location>
</feature>
<dbReference type="Gene3D" id="3.40.50.150">
    <property type="entry name" value="Vaccinia Virus protein VP39"/>
    <property type="match status" value="1"/>
</dbReference>
<dbReference type="Pfam" id="PF00107">
    <property type="entry name" value="ADH_zinc_N"/>
    <property type="match status" value="1"/>
</dbReference>
<dbReference type="GO" id="GO:0071770">
    <property type="term" value="P:DIM/DIP cell wall layer assembly"/>
    <property type="evidence" value="ECO:0007669"/>
    <property type="project" value="TreeGrafter"/>
</dbReference>
<feature type="non-terminal residue" evidence="10">
    <location>
        <position position="1"/>
    </location>
</feature>
<feature type="region of interest" description="C-terminal hotdog fold" evidence="7">
    <location>
        <begin position="594"/>
        <end position="737"/>
    </location>
</feature>
<dbReference type="SUPFAM" id="SSF53335">
    <property type="entry name" value="S-adenosyl-L-methionine-dependent methyltransferases"/>
    <property type="match status" value="1"/>
</dbReference>
<keyword evidence="6" id="KW-0012">Acyltransferase</keyword>
<dbReference type="PROSITE" id="PS52019">
    <property type="entry name" value="PKS_MFAS_DH"/>
    <property type="match status" value="1"/>
</dbReference>
<feature type="region of interest" description="N-terminal hotdog fold" evidence="7">
    <location>
        <begin position="464"/>
        <end position="583"/>
    </location>
</feature>
<evidence type="ECO:0000256" key="5">
    <source>
        <dbReference type="ARBA" id="ARBA00023268"/>
    </source>
</evidence>
<evidence type="ECO:0000256" key="3">
    <source>
        <dbReference type="ARBA" id="ARBA00022679"/>
    </source>
</evidence>
<dbReference type="FunFam" id="3.40.50.720:FF:000209">
    <property type="entry name" value="Polyketide synthase Pks12"/>
    <property type="match status" value="1"/>
</dbReference>
<protein>
    <submittedName>
        <fullName evidence="10">SDR family NAD(P)-dependent oxidoreductase</fullName>
    </submittedName>
</protein>
<dbReference type="GO" id="GO:0016491">
    <property type="term" value="F:oxidoreductase activity"/>
    <property type="evidence" value="ECO:0007669"/>
    <property type="project" value="InterPro"/>
</dbReference>
<evidence type="ECO:0000259" key="9">
    <source>
        <dbReference type="PROSITE" id="PS52019"/>
    </source>
</evidence>
<proteinExistence type="predicted"/>
<dbReference type="GO" id="GO:0005886">
    <property type="term" value="C:plasma membrane"/>
    <property type="evidence" value="ECO:0007669"/>
    <property type="project" value="TreeGrafter"/>
</dbReference>
<dbReference type="InterPro" id="IPR050091">
    <property type="entry name" value="PKS_NRPS_Biosynth_Enz"/>
</dbReference>
<dbReference type="InterPro" id="IPR016035">
    <property type="entry name" value="Acyl_Trfase/lysoPLipase"/>
</dbReference>
<dbReference type="InterPro" id="IPR020843">
    <property type="entry name" value="ER"/>
</dbReference>
<dbReference type="SMART" id="SM00826">
    <property type="entry name" value="PKS_DH"/>
    <property type="match status" value="1"/>
</dbReference>
<dbReference type="GO" id="GO:0031177">
    <property type="term" value="F:phosphopantetheine binding"/>
    <property type="evidence" value="ECO:0007669"/>
    <property type="project" value="InterPro"/>
</dbReference>
<dbReference type="InterPro" id="IPR036736">
    <property type="entry name" value="ACP-like_sf"/>
</dbReference>
<dbReference type="InterPro" id="IPR036291">
    <property type="entry name" value="NAD(P)-bd_dom_sf"/>
</dbReference>
<dbReference type="InterPro" id="IPR013968">
    <property type="entry name" value="PKS_KR"/>
</dbReference>
<keyword evidence="5" id="KW-0511">Multifunctional enzyme</keyword>
<dbReference type="InterPro" id="IPR014043">
    <property type="entry name" value="Acyl_transferase_dom"/>
</dbReference>
<dbReference type="InterPro" id="IPR013217">
    <property type="entry name" value="Methyltransf_12"/>
</dbReference>
<dbReference type="Gene3D" id="1.10.1200.10">
    <property type="entry name" value="ACP-like"/>
    <property type="match status" value="1"/>
</dbReference>
<evidence type="ECO:0000256" key="7">
    <source>
        <dbReference type="PROSITE-ProRule" id="PRU01363"/>
    </source>
</evidence>
<dbReference type="SMART" id="SM00829">
    <property type="entry name" value="PKS_ER"/>
    <property type="match status" value="1"/>
</dbReference>
<dbReference type="GO" id="GO:0005737">
    <property type="term" value="C:cytoplasm"/>
    <property type="evidence" value="ECO:0007669"/>
    <property type="project" value="TreeGrafter"/>
</dbReference>
<dbReference type="InterPro" id="IPR013154">
    <property type="entry name" value="ADH-like_N"/>
</dbReference>
<dbReference type="InterPro" id="IPR020806">
    <property type="entry name" value="PKS_PP-bd"/>
</dbReference>
<dbReference type="InterPro" id="IPR049552">
    <property type="entry name" value="PKS_DH_N"/>
</dbReference>
<feature type="active site" description="Proton acceptor; for dehydratase activity" evidence="7">
    <location>
        <position position="493"/>
    </location>
</feature>
<dbReference type="SMART" id="SM00823">
    <property type="entry name" value="PKS_PP"/>
    <property type="match status" value="1"/>
</dbReference>
<evidence type="ECO:0000313" key="11">
    <source>
        <dbReference type="Proteomes" id="UP000469724"/>
    </source>
</evidence>
<dbReference type="SUPFAM" id="SSF52151">
    <property type="entry name" value="FabD/lysophospholipase-like"/>
    <property type="match status" value="1"/>
</dbReference>
<dbReference type="Pfam" id="PF08240">
    <property type="entry name" value="ADH_N"/>
    <property type="match status" value="1"/>
</dbReference>
<dbReference type="Gene3D" id="3.40.50.720">
    <property type="entry name" value="NAD(P)-binding Rossmann-like Domain"/>
    <property type="match status" value="3"/>
</dbReference>
<keyword evidence="4" id="KW-0521">NADP</keyword>
<dbReference type="Pfam" id="PF14765">
    <property type="entry name" value="PS-DH"/>
    <property type="match status" value="1"/>
</dbReference>
<dbReference type="Pfam" id="PF21089">
    <property type="entry name" value="PKS_DH_N"/>
    <property type="match status" value="1"/>
</dbReference>
<dbReference type="SUPFAM" id="SSF47336">
    <property type="entry name" value="ACP-like"/>
    <property type="match status" value="1"/>
</dbReference>
<dbReference type="InterPro" id="IPR042104">
    <property type="entry name" value="PKS_dehydratase_sf"/>
</dbReference>
<dbReference type="GO" id="GO:0004312">
    <property type="term" value="F:fatty acid synthase activity"/>
    <property type="evidence" value="ECO:0007669"/>
    <property type="project" value="TreeGrafter"/>
</dbReference>
<evidence type="ECO:0000256" key="2">
    <source>
        <dbReference type="ARBA" id="ARBA00022553"/>
    </source>
</evidence>
<dbReference type="PROSITE" id="PS50075">
    <property type="entry name" value="CARRIER"/>
    <property type="match status" value="1"/>
</dbReference>
<dbReference type="Pfam" id="PF00550">
    <property type="entry name" value="PP-binding"/>
    <property type="match status" value="1"/>
</dbReference>
<dbReference type="SMART" id="SM00827">
    <property type="entry name" value="PKS_AT"/>
    <property type="match status" value="1"/>
</dbReference>
<dbReference type="PANTHER" id="PTHR43775">
    <property type="entry name" value="FATTY ACID SYNTHASE"/>
    <property type="match status" value="1"/>
</dbReference>
<feature type="domain" description="Carrier" evidence="8">
    <location>
        <begin position="1994"/>
        <end position="2068"/>
    </location>
</feature>
<dbReference type="Pfam" id="PF00698">
    <property type="entry name" value="Acyl_transf_1"/>
    <property type="match status" value="1"/>
</dbReference>
<dbReference type="Gene3D" id="3.90.180.10">
    <property type="entry name" value="Medium-chain alcohol dehydrogenases, catalytic domain"/>
    <property type="match status" value="1"/>
</dbReference>
<organism evidence="10 11">
    <name type="scientific">Desulfolutivibrio sulfodismutans</name>
    <dbReference type="NCBI Taxonomy" id="63561"/>
    <lineage>
        <taxon>Bacteria</taxon>
        <taxon>Pseudomonadati</taxon>
        <taxon>Thermodesulfobacteriota</taxon>
        <taxon>Desulfovibrionia</taxon>
        <taxon>Desulfovibrionales</taxon>
        <taxon>Desulfovibrionaceae</taxon>
        <taxon>Desulfolutivibrio</taxon>
    </lineage>
</organism>
<dbReference type="SUPFAM" id="SSF51735">
    <property type="entry name" value="NAD(P)-binding Rossmann-fold domains"/>
    <property type="match status" value="3"/>
</dbReference>
<dbReference type="InterPro" id="IPR049551">
    <property type="entry name" value="PKS_DH_C"/>
</dbReference>